<dbReference type="SMART" id="SM00382">
    <property type="entry name" value="AAA"/>
    <property type="match status" value="1"/>
</dbReference>
<dbReference type="GO" id="GO:0016887">
    <property type="term" value="F:ATP hydrolysis activity"/>
    <property type="evidence" value="ECO:0007669"/>
    <property type="project" value="InterPro"/>
</dbReference>
<organism evidence="5 6">
    <name type="scientific">Hafnia alvei FB1</name>
    <dbReference type="NCBI Taxonomy" id="1453496"/>
    <lineage>
        <taxon>Bacteria</taxon>
        <taxon>Pseudomonadati</taxon>
        <taxon>Pseudomonadota</taxon>
        <taxon>Gammaproteobacteria</taxon>
        <taxon>Enterobacterales</taxon>
        <taxon>Hafniaceae</taxon>
        <taxon>Hafnia</taxon>
    </lineage>
</organism>
<dbReference type="InterPro" id="IPR003593">
    <property type="entry name" value="AAA+_ATPase"/>
</dbReference>
<name>A0A097R2J0_HAFAL</name>
<dbReference type="PROSITE" id="PS50893">
    <property type="entry name" value="ABC_TRANSPORTER_2"/>
    <property type="match status" value="1"/>
</dbReference>
<dbReference type="InterPro" id="IPR003439">
    <property type="entry name" value="ABC_transporter-like_ATP-bd"/>
</dbReference>
<evidence type="ECO:0000256" key="3">
    <source>
        <dbReference type="ARBA" id="ARBA00022840"/>
    </source>
</evidence>
<dbReference type="GO" id="GO:0005524">
    <property type="term" value="F:ATP binding"/>
    <property type="evidence" value="ECO:0007669"/>
    <property type="project" value="UniProtKB-KW"/>
</dbReference>
<keyword evidence="1" id="KW-0813">Transport</keyword>
<dbReference type="PROSITE" id="PS00211">
    <property type="entry name" value="ABC_TRANSPORTER_1"/>
    <property type="match status" value="1"/>
</dbReference>
<dbReference type="EMBL" id="CP009706">
    <property type="protein sequence ID" value="AIU72945.1"/>
    <property type="molecule type" value="Genomic_DNA"/>
</dbReference>
<dbReference type="AlphaFoldDB" id="A0A097R2J0"/>
<dbReference type="PANTHER" id="PTHR42781">
    <property type="entry name" value="SPERMIDINE/PUTRESCINE IMPORT ATP-BINDING PROTEIN POTA"/>
    <property type="match status" value="1"/>
</dbReference>
<dbReference type="HOGENOM" id="CLU_000604_1_22_6"/>
<evidence type="ECO:0000313" key="6">
    <source>
        <dbReference type="Proteomes" id="UP000029986"/>
    </source>
</evidence>
<feature type="domain" description="ABC transporter" evidence="4">
    <location>
        <begin position="4"/>
        <end position="208"/>
    </location>
</feature>
<accession>A0A097R2J0</accession>
<keyword evidence="2" id="KW-0547">Nucleotide-binding</keyword>
<sequence length="208" mass="23022">MTVLAFEQFQVFLHGVPLTPALNTRVAGGQILTLMGPSGCGKSSLLLAMAGHAHAPLSTQGKVLIDNQEVTKLPAYQRKIGLLFQDDLLFPHLNVEQNLLFALPENIGREKQHQQVAQALDKIDMSAFSSRYPDELSGGQRARISLLRTLLSRPSAVALDEPFSKLDKSLRQQFRQWVFGELQQANIATLLVTHDEDDVPENGQIIML</sequence>
<dbReference type="KEGG" id="hav:AT03_11495"/>
<dbReference type="Pfam" id="PF00005">
    <property type="entry name" value="ABC_tran"/>
    <property type="match status" value="1"/>
</dbReference>
<evidence type="ECO:0000256" key="1">
    <source>
        <dbReference type="ARBA" id="ARBA00022448"/>
    </source>
</evidence>
<evidence type="ECO:0000256" key="2">
    <source>
        <dbReference type="ARBA" id="ARBA00022741"/>
    </source>
</evidence>
<dbReference type="Proteomes" id="UP000029986">
    <property type="component" value="Chromosome"/>
</dbReference>
<dbReference type="Gene3D" id="3.40.50.300">
    <property type="entry name" value="P-loop containing nucleotide triphosphate hydrolases"/>
    <property type="match status" value="1"/>
</dbReference>
<keyword evidence="6" id="KW-1185">Reference proteome</keyword>
<gene>
    <name evidence="5" type="ORF">AT03_11495</name>
</gene>
<proteinExistence type="predicted"/>
<dbReference type="RefSeq" id="WP_025801073.1">
    <property type="nucleotide sequence ID" value="NZ_CP009706.1"/>
</dbReference>
<evidence type="ECO:0000313" key="5">
    <source>
        <dbReference type="EMBL" id="AIU72945.1"/>
    </source>
</evidence>
<dbReference type="OrthoDB" id="9802264at2"/>
<dbReference type="PANTHER" id="PTHR42781:SF4">
    <property type="entry name" value="SPERMIDINE_PUTRESCINE IMPORT ATP-BINDING PROTEIN POTA"/>
    <property type="match status" value="1"/>
</dbReference>
<dbReference type="InterPro" id="IPR027417">
    <property type="entry name" value="P-loop_NTPase"/>
</dbReference>
<dbReference type="InterPro" id="IPR017871">
    <property type="entry name" value="ABC_transporter-like_CS"/>
</dbReference>
<dbReference type="PATRIC" id="fig|1453496.5.peg.2321"/>
<evidence type="ECO:0000259" key="4">
    <source>
        <dbReference type="PROSITE" id="PS50893"/>
    </source>
</evidence>
<dbReference type="InterPro" id="IPR050093">
    <property type="entry name" value="ABC_SmlMolc_Importer"/>
</dbReference>
<dbReference type="SUPFAM" id="SSF52540">
    <property type="entry name" value="P-loop containing nucleoside triphosphate hydrolases"/>
    <property type="match status" value="1"/>
</dbReference>
<protein>
    <submittedName>
        <fullName evidence="5">ABC transporter ATP-binding protein</fullName>
    </submittedName>
</protein>
<dbReference type="eggNOG" id="COG4136">
    <property type="taxonomic scope" value="Bacteria"/>
</dbReference>
<reference evidence="5 6" key="1">
    <citation type="journal article" date="2014" name="Gut Pathog.">
        <title>Gene clusters of Hafnia alvei strain FB1 important in survival and pathogenesis: a draft genome perspective.</title>
        <authorList>
            <person name="Tan J.Y."/>
            <person name="Yin W.F."/>
            <person name="Chan K.G."/>
        </authorList>
    </citation>
    <scope>NUCLEOTIDE SEQUENCE [LARGE SCALE GENOMIC DNA]</scope>
    <source>
        <strain evidence="5 6">FB1</strain>
    </source>
</reference>
<keyword evidence="3 5" id="KW-0067">ATP-binding</keyword>